<dbReference type="Proteomes" id="UP001304650">
    <property type="component" value="Chromosome"/>
</dbReference>
<name>A0AA96LRX8_9BACL</name>
<reference evidence="4" key="1">
    <citation type="submission" date="2022-02" db="EMBL/GenBank/DDBJ databases">
        <title>Paenibacillus sp. MBLB1832 Whole Genome Shotgun Sequencing.</title>
        <authorList>
            <person name="Hwang C.Y."/>
            <person name="Cho E.-S."/>
            <person name="Seo M.-J."/>
        </authorList>
    </citation>
    <scope>NUCLEOTIDE SEQUENCE</scope>
    <source>
        <strain evidence="4">MBLB1832</strain>
    </source>
</reference>
<keyword evidence="3" id="KW-0732">Signal</keyword>
<dbReference type="SUPFAM" id="SSF53850">
    <property type="entry name" value="Periplasmic binding protein-like II"/>
    <property type="match status" value="1"/>
</dbReference>
<dbReference type="Gene3D" id="3.40.190.10">
    <property type="entry name" value="Periplasmic binding protein-like II"/>
    <property type="match status" value="2"/>
</dbReference>
<feature type="signal peptide" evidence="3">
    <location>
        <begin position="1"/>
        <end position="21"/>
    </location>
</feature>
<sequence>MKKVIISAFALTLTLSLSGCASKDSGSSNTTSPAPSSSSTQTPVQKGPFAKYDKTVEFTAVMGVNQDPKFPAGQSYENNPFLNFVQDTLNVKQKLLWTAPTDGEQYFKKLSISFASGDLPDIFSIDTDKAPALLKQLIDAGQIEDLTQVYKDYASDDVKKNFELGQNNALNSATFGGKLMAIPNSSDAAQTNVIWVRQDWLDKQGLKPPQTLDDLRAIAKAFATGDPDGNGKNDTVGLSVAGVNSLTAPSGSMHSLDVIFNYFNAYPSIWLKDKDGKLVWGGVQPEVKDALAVMADMFKNKELDPEFGVKDNGKTTADLGAGKSGLVFQPWWAPLYPLGNTLQNNPNANWKAYSLPGKDGKIHATFDKLATQYLVVKKGFKNPELAVKLANLSTAMKMNKYPDISKKRLEDYSAASSSAQWGFVGGGAQVIDPFTVESTQKKITDVIGGKLDVSKLDQEEKSIYDKIKKFEPNVGKPVAKELVPDWQQHAAWMYGLAPTTKTPTSIIYNGFNGTTDSMSKNWTSLQDLTKESYLKIIMGREPISYFDTFVKRWNEMGGEAITKEVQNYKQ</sequence>
<dbReference type="EMBL" id="CP130319">
    <property type="protein sequence ID" value="WNR46139.1"/>
    <property type="molecule type" value="Genomic_DNA"/>
</dbReference>
<dbReference type="InterPro" id="IPR050490">
    <property type="entry name" value="Bact_solute-bd_prot1"/>
</dbReference>
<evidence type="ECO:0000256" key="3">
    <source>
        <dbReference type="SAM" id="SignalP"/>
    </source>
</evidence>
<evidence type="ECO:0000256" key="2">
    <source>
        <dbReference type="SAM" id="MobiDB-lite"/>
    </source>
</evidence>
<evidence type="ECO:0000256" key="1">
    <source>
        <dbReference type="ARBA" id="ARBA00008520"/>
    </source>
</evidence>
<dbReference type="CDD" id="cd13580">
    <property type="entry name" value="PBP2_AlgQ_like_1"/>
    <property type="match status" value="1"/>
</dbReference>
<evidence type="ECO:0000313" key="5">
    <source>
        <dbReference type="Proteomes" id="UP001304650"/>
    </source>
</evidence>
<accession>A0AA96LRX8</accession>
<dbReference type="RefSeq" id="WP_314803535.1">
    <property type="nucleotide sequence ID" value="NZ_CP130319.1"/>
</dbReference>
<gene>
    <name evidence="4" type="ORF">MJB10_08610</name>
</gene>
<organism evidence="4 5">
    <name type="scientific">Paenibacillus roseopurpureus</name>
    <dbReference type="NCBI Taxonomy" id="2918901"/>
    <lineage>
        <taxon>Bacteria</taxon>
        <taxon>Bacillati</taxon>
        <taxon>Bacillota</taxon>
        <taxon>Bacilli</taxon>
        <taxon>Bacillales</taxon>
        <taxon>Paenibacillaceae</taxon>
        <taxon>Paenibacillus</taxon>
    </lineage>
</organism>
<feature type="chain" id="PRO_5041726928" evidence="3">
    <location>
        <begin position="22"/>
        <end position="570"/>
    </location>
</feature>
<dbReference type="PANTHER" id="PTHR43649">
    <property type="entry name" value="ARABINOSE-BINDING PROTEIN-RELATED"/>
    <property type="match status" value="1"/>
</dbReference>
<dbReference type="KEGG" id="proo:MJB10_08610"/>
<proteinExistence type="inferred from homology"/>
<dbReference type="PROSITE" id="PS51257">
    <property type="entry name" value="PROKAR_LIPOPROTEIN"/>
    <property type="match status" value="1"/>
</dbReference>
<feature type="compositionally biased region" description="Low complexity" evidence="2">
    <location>
        <begin position="25"/>
        <end position="43"/>
    </location>
</feature>
<dbReference type="PANTHER" id="PTHR43649:SF31">
    <property type="entry name" value="SN-GLYCEROL-3-PHOSPHATE-BINDING PERIPLASMIC PROTEIN UGPB"/>
    <property type="match status" value="1"/>
</dbReference>
<keyword evidence="5" id="KW-1185">Reference proteome</keyword>
<dbReference type="AlphaFoldDB" id="A0AA96LRX8"/>
<feature type="region of interest" description="Disordered" evidence="2">
    <location>
        <begin position="20"/>
        <end position="46"/>
    </location>
</feature>
<comment type="similarity">
    <text evidence="1">Belongs to the bacterial solute-binding protein 1 family.</text>
</comment>
<protein>
    <submittedName>
        <fullName evidence="4">Extracellular solute-binding protein</fullName>
    </submittedName>
</protein>
<evidence type="ECO:0000313" key="4">
    <source>
        <dbReference type="EMBL" id="WNR46139.1"/>
    </source>
</evidence>